<dbReference type="Proteomes" id="UP000295757">
    <property type="component" value="Unassembled WGS sequence"/>
</dbReference>
<keyword evidence="1" id="KW-1133">Transmembrane helix</keyword>
<evidence type="ECO:0000313" key="3">
    <source>
        <dbReference type="Proteomes" id="UP000295757"/>
    </source>
</evidence>
<evidence type="ECO:0000313" key="2">
    <source>
        <dbReference type="EMBL" id="TDV24453.1"/>
    </source>
</evidence>
<keyword evidence="1" id="KW-0812">Transmembrane</keyword>
<sequence>MEKIKEFFSIKNIKKITISIVLLLIGIFVISISSYKATHQFKPAFYNYKSYIEKETVEPALSENFEYKEFNEINEFTIALSNHKAVAGIGSDFQAIALIHKGLIKKINFNQLLMPQEPIKTETDLKIALQKIYTPVVFAHLSAYDDELKDLGKENDGTYRHLWEYFVPYYVQDAVFAYNPLKQKDQKEITNEILEKNLRKTIQEYSKKDGWNTIDKYLKPNSLFNIIRTANSLGYNQLVITDAVRANMLYGSSFNFPNKNNTLTTHTGDVCEENYQQQINNFVNLINSSTDTKITSSKKVSFNPDGQGIIASLLDMNRNDVNSAIMYNGDALDAYYSDDNNFKAFYTKEDEVTGKQIKVEKTIEDGTIQSIKFNENILLVDGLVVAQKISEPTEKQLYNMLSKTLYNNLNDGQTYGVETAMINLYDTYLSYAFRDELLQELASKNKNKTIDKNADYFNNLKNELIKIYKTTIENKPNNTDLKKFNIFVKNKIISNELLKNAFMNILDINEVKTENVINKIAFSLSHIDFSNENFKEYLSKKYLNLINFDFIGYTPTTNVDYKIILRNYFINDDNTYDQKVIKIYEIDLNDKTINHEKIGGVNDKLNSELNTYFYFKTKR</sequence>
<feature type="transmembrane region" description="Helical" evidence="1">
    <location>
        <begin position="16"/>
        <end position="35"/>
    </location>
</feature>
<accession>A0A4R7UEY2</accession>
<name>A0A4R7UEY2_9BACT</name>
<proteinExistence type="predicted"/>
<keyword evidence="3" id="KW-1185">Reference proteome</keyword>
<dbReference type="PRINTS" id="PR00905">
    <property type="entry name" value="MG045FAMILY"/>
</dbReference>
<gene>
    <name evidence="2" type="ORF">BCF59_0423</name>
</gene>
<comment type="caution">
    <text evidence="2">The sequence shown here is derived from an EMBL/GenBank/DDBJ whole genome shotgun (WGS) entry which is preliminary data.</text>
</comment>
<organism evidence="2 3">
    <name type="scientific">Mycoplasmopsis mustelae</name>
    <dbReference type="NCBI Taxonomy" id="171289"/>
    <lineage>
        <taxon>Bacteria</taxon>
        <taxon>Bacillati</taxon>
        <taxon>Mycoplasmatota</taxon>
        <taxon>Mycoplasmoidales</taxon>
        <taxon>Metamycoplasmataceae</taxon>
        <taxon>Mycoplasmopsis</taxon>
    </lineage>
</organism>
<dbReference type="AlphaFoldDB" id="A0A4R7UEY2"/>
<reference evidence="2 3" key="1">
    <citation type="submission" date="2019-03" db="EMBL/GenBank/DDBJ databases">
        <title>Genomic Encyclopedia of Archaeal and Bacterial Type Strains, Phase II (KMG-II): from individual species to whole genera.</title>
        <authorList>
            <person name="Goeker M."/>
        </authorList>
    </citation>
    <scope>NUCLEOTIDE SEQUENCE [LARGE SCALE GENOMIC DNA]</scope>
    <source>
        <strain evidence="2 3">ATCC 35214</strain>
    </source>
</reference>
<protein>
    <submittedName>
        <fullName evidence="2">Spermidine/putrescine transport system substrate-binding protein</fullName>
    </submittedName>
</protein>
<dbReference type="OrthoDB" id="403918at2"/>
<dbReference type="EMBL" id="SOCN01000001">
    <property type="protein sequence ID" value="TDV24453.1"/>
    <property type="molecule type" value="Genomic_DNA"/>
</dbReference>
<keyword evidence="1" id="KW-0472">Membrane</keyword>
<evidence type="ECO:0000256" key="1">
    <source>
        <dbReference type="SAM" id="Phobius"/>
    </source>
</evidence>
<dbReference type="InterPro" id="IPR000044">
    <property type="entry name" value="Uncharacterised_lipoprot_MG045"/>
</dbReference>
<dbReference type="GO" id="GO:0016020">
    <property type="term" value="C:membrane"/>
    <property type="evidence" value="ECO:0007669"/>
    <property type="project" value="InterPro"/>
</dbReference>
<dbReference type="RefSeq" id="WP_134110754.1">
    <property type="nucleotide sequence ID" value="NZ_SOCN01000001.1"/>
</dbReference>